<dbReference type="Pfam" id="PF07992">
    <property type="entry name" value="Pyr_redox_2"/>
    <property type="match status" value="1"/>
</dbReference>
<dbReference type="Gene3D" id="3.30.390.30">
    <property type="match status" value="1"/>
</dbReference>
<dbReference type="InterPro" id="IPR036188">
    <property type="entry name" value="FAD/NAD-bd_sf"/>
</dbReference>
<dbReference type="InterPro" id="IPR017941">
    <property type="entry name" value="Rieske_2Fe-2S"/>
</dbReference>
<comment type="caution">
    <text evidence="10">The sequence shown here is derived from an EMBL/GenBank/DDBJ whole genome shotgun (WGS) entry which is preliminary data.</text>
</comment>
<name>A0A7W6F379_9SPHN</name>
<dbReference type="GO" id="GO:0046872">
    <property type="term" value="F:metal ion binding"/>
    <property type="evidence" value="ECO:0007669"/>
    <property type="project" value="UniProtKB-KW"/>
</dbReference>
<dbReference type="PANTHER" id="PTHR43557:SF2">
    <property type="entry name" value="RIESKE DOMAIN-CONTAINING PROTEIN-RELATED"/>
    <property type="match status" value="1"/>
</dbReference>
<keyword evidence="8" id="KW-0411">Iron-sulfur</keyword>
<dbReference type="InterPro" id="IPR028202">
    <property type="entry name" value="Reductase_C"/>
</dbReference>
<reference evidence="10 11" key="1">
    <citation type="submission" date="2020-08" db="EMBL/GenBank/DDBJ databases">
        <title>Genomic Encyclopedia of Type Strains, Phase IV (KMG-IV): sequencing the most valuable type-strain genomes for metagenomic binning, comparative biology and taxonomic classification.</title>
        <authorList>
            <person name="Goeker M."/>
        </authorList>
    </citation>
    <scope>NUCLEOTIDE SEQUENCE [LARGE SCALE GENOMIC DNA]</scope>
    <source>
        <strain evidence="10 11">DSM 19512</strain>
    </source>
</reference>
<keyword evidence="7" id="KW-0408">Iron</keyword>
<evidence type="ECO:0000256" key="1">
    <source>
        <dbReference type="ARBA" id="ARBA00001974"/>
    </source>
</evidence>
<organism evidence="10 11">
    <name type="scientific">Sphingomonas pseudosanguinis</name>
    <dbReference type="NCBI Taxonomy" id="413712"/>
    <lineage>
        <taxon>Bacteria</taxon>
        <taxon>Pseudomonadati</taxon>
        <taxon>Pseudomonadota</taxon>
        <taxon>Alphaproteobacteria</taxon>
        <taxon>Sphingomonadales</taxon>
        <taxon>Sphingomonadaceae</taxon>
        <taxon>Sphingomonas</taxon>
    </lineage>
</organism>
<dbReference type="Gene3D" id="3.50.50.60">
    <property type="entry name" value="FAD/NAD(P)-binding domain"/>
    <property type="match status" value="2"/>
</dbReference>
<dbReference type="PRINTS" id="PR00368">
    <property type="entry name" value="FADPNR"/>
</dbReference>
<evidence type="ECO:0000256" key="4">
    <source>
        <dbReference type="ARBA" id="ARBA00022723"/>
    </source>
</evidence>
<dbReference type="RefSeq" id="WP_244954854.1">
    <property type="nucleotide sequence ID" value="NZ_JACIDH010000007.1"/>
</dbReference>
<gene>
    <name evidence="10" type="ORF">GGR48_001920</name>
</gene>
<feature type="domain" description="Rieske" evidence="9">
    <location>
        <begin position="7"/>
        <end position="102"/>
    </location>
</feature>
<evidence type="ECO:0000256" key="6">
    <source>
        <dbReference type="ARBA" id="ARBA00023002"/>
    </source>
</evidence>
<dbReference type="InterPro" id="IPR016156">
    <property type="entry name" value="FAD/NAD-linked_Rdtase_dimer_sf"/>
</dbReference>
<evidence type="ECO:0000256" key="3">
    <source>
        <dbReference type="ARBA" id="ARBA00022714"/>
    </source>
</evidence>
<protein>
    <submittedName>
        <fullName evidence="10">NADPH-dependent 2,4-dienoyl-CoA reductase/sulfur reductase-like enzyme/nitrite reductase/ring-hydroxylating ferredoxin subunit</fullName>
    </submittedName>
</protein>
<dbReference type="Proteomes" id="UP000538670">
    <property type="component" value="Unassembled WGS sequence"/>
</dbReference>
<dbReference type="Pfam" id="PF14759">
    <property type="entry name" value="Reductase_C"/>
    <property type="match status" value="1"/>
</dbReference>
<sequence>MAERDLANGIASTELAEGRIVPATLDGQDIVLVRHRGRVCALSGTCTHLKAPLADGIVADGTLRCPFHHARFDLETGEAVGAPAFAPLDRFTVIEEDGQVRIDGPADPVDKPASVDTDTVGPVVIIGAGGAGHACAEMLARHGAGRAVTVIEEEGDAPYDRTFCSKQYLAGKADRDDAALPALEGVDVRSGVAVAGIDREARVVTLRDGARIPYRTLVLATGAAAIRPDFYGADRNDVHVVRGLADADRLIAATADAGSAIVLGSSYIGLEVAASLIARGLEVAVVSGDALPLEKTAGPEVGAMIRDLHESKGVSFHLGRHIVRWDGKAATLDDGTRVEGDLVVAGIGVQPRVELAEAAGLTIADKAAGGGVQVDAMLRTSDPAIHAIGDIASVPDPRLGHPIRVEHWVVAQRMGQWLARHLLGKAEGAYQEVPFFWSGHYDLSLRYVGHVAAPDDRRIDGDVADRDFAVFFAEDGREQAVLTAGRDVLALDKEHRWKRAMPDADGRNSPESDPS</sequence>
<evidence type="ECO:0000313" key="10">
    <source>
        <dbReference type="EMBL" id="MBB3879493.1"/>
    </source>
</evidence>
<evidence type="ECO:0000256" key="8">
    <source>
        <dbReference type="ARBA" id="ARBA00023014"/>
    </source>
</evidence>
<evidence type="ECO:0000256" key="2">
    <source>
        <dbReference type="ARBA" id="ARBA00022630"/>
    </source>
</evidence>
<dbReference type="SUPFAM" id="SSF50022">
    <property type="entry name" value="ISP domain"/>
    <property type="match status" value="1"/>
</dbReference>
<evidence type="ECO:0000256" key="5">
    <source>
        <dbReference type="ARBA" id="ARBA00022827"/>
    </source>
</evidence>
<dbReference type="SUPFAM" id="SSF55424">
    <property type="entry name" value="FAD/NAD-linked reductases, dimerisation (C-terminal) domain"/>
    <property type="match status" value="1"/>
</dbReference>
<dbReference type="PRINTS" id="PR00411">
    <property type="entry name" value="PNDRDTASEI"/>
</dbReference>
<dbReference type="SUPFAM" id="SSF51905">
    <property type="entry name" value="FAD/NAD(P)-binding domain"/>
    <property type="match status" value="2"/>
</dbReference>
<keyword evidence="6" id="KW-0560">Oxidoreductase</keyword>
<proteinExistence type="predicted"/>
<keyword evidence="11" id="KW-1185">Reference proteome</keyword>
<dbReference type="AlphaFoldDB" id="A0A7W6F379"/>
<dbReference type="GO" id="GO:0051537">
    <property type="term" value="F:2 iron, 2 sulfur cluster binding"/>
    <property type="evidence" value="ECO:0007669"/>
    <property type="project" value="UniProtKB-KW"/>
</dbReference>
<keyword evidence="2" id="KW-0285">Flavoprotein</keyword>
<keyword evidence="5" id="KW-0274">FAD</keyword>
<dbReference type="GO" id="GO:0016651">
    <property type="term" value="F:oxidoreductase activity, acting on NAD(P)H"/>
    <property type="evidence" value="ECO:0007669"/>
    <property type="project" value="TreeGrafter"/>
</dbReference>
<evidence type="ECO:0000313" key="11">
    <source>
        <dbReference type="Proteomes" id="UP000538670"/>
    </source>
</evidence>
<dbReference type="PROSITE" id="PS51296">
    <property type="entry name" value="RIESKE"/>
    <property type="match status" value="1"/>
</dbReference>
<accession>A0A7W6F379</accession>
<dbReference type="Gene3D" id="2.102.10.10">
    <property type="entry name" value="Rieske [2Fe-2S] iron-sulphur domain"/>
    <property type="match status" value="1"/>
</dbReference>
<evidence type="ECO:0000256" key="7">
    <source>
        <dbReference type="ARBA" id="ARBA00023004"/>
    </source>
</evidence>
<dbReference type="PANTHER" id="PTHR43557">
    <property type="entry name" value="APOPTOSIS-INDUCING FACTOR 1"/>
    <property type="match status" value="1"/>
</dbReference>
<dbReference type="EMBL" id="JACIDH010000007">
    <property type="protein sequence ID" value="MBB3879493.1"/>
    <property type="molecule type" value="Genomic_DNA"/>
</dbReference>
<keyword evidence="4" id="KW-0479">Metal-binding</keyword>
<dbReference type="GO" id="GO:0005737">
    <property type="term" value="C:cytoplasm"/>
    <property type="evidence" value="ECO:0007669"/>
    <property type="project" value="TreeGrafter"/>
</dbReference>
<dbReference type="InterPro" id="IPR050446">
    <property type="entry name" value="FAD-oxidoreductase/Apoptosis"/>
</dbReference>
<dbReference type="Pfam" id="PF00355">
    <property type="entry name" value="Rieske"/>
    <property type="match status" value="1"/>
</dbReference>
<dbReference type="InterPro" id="IPR036922">
    <property type="entry name" value="Rieske_2Fe-2S_sf"/>
</dbReference>
<dbReference type="InterPro" id="IPR023753">
    <property type="entry name" value="FAD/NAD-binding_dom"/>
</dbReference>
<keyword evidence="3" id="KW-0001">2Fe-2S</keyword>
<evidence type="ECO:0000259" key="9">
    <source>
        <dbReference type="PROSITE" id="PS51296"/>
    </source>
</evidence>
<comment type="cofactor">
    <cofactor evidence="1">
        <name>FAD</name>
        <dbReference type="ChEBI" id="CHEBI:57692"/>
    </cofactor>
</comment>